<keyword evidence="4" id="KW-1185">Reference proteome</keyword>
<name>A0A0P8Y9B2_DROAN</name>
<sequence length="142" mass="16509">MSLLLIKLLLIAALCFWNCGLSEEQSIVKQPYPNDCRRFTETRLLSCPPEFYWNNLLQECQLQPIGSCNIKLPVNELPLRPPPPTRNPENLSELCHKKMGHFVPYPGDCTRFVQCDYLPFVKICPEYLYWNSKLLTCDKICV</sequence>
<organism evidence="3 4">
    <name type="scientific">Drosophila ananassae</name>
    <name type="common">Fruit fly</name>
    <dbReference type="NCBI Taxonomy" id="7217"/>
    <lineage>
        <taxon>Eukaryota</taxon>
        <taxon>Metazoa</taxon>
        <taxon>Ecdysozoa</taxon>
        <taxon>Arthropoda</taxon>
        <taxon>Hexapoda</taxon>
        <taxon>Insecta</taxon>
        <taxon>Pterygota</taxon>
        <taxon>Neoptera</taxon>
        <taxon>Endopterygota</taxon>
        <taxon>Diptera</taxon>
        <taxon>Brachycera</taxon>
        <taxon>Muscomorpha</taxon>
        <taxon>Ephydroidea</taxon>
        <taxon>Drosophilidae</taxon>
        <taxon>Drosophila</taxon>
        <taxon>Sophophora</taxon>
    </lineage>
</organism>
<reference evidence="3 4" key="1">
    <citation type="journal article" date="2007" name="Nature">
        <title>Evolution of genes and genomes on the Drosophila phylogeny.</title>
        <authorList>
            <consortium name="Drosophila 12 Genomes Consortium"/>
            <person name="Clark A.G."/>
            <person name="Eisen M.B."/>
            <person name="Smith D.R."/>
            <person name="Bergman C.M."/>
            <person name="Oliver B."/>
            <person name="Markow T.A."/>
            <person name="Kaufman T.C."/>
            <person name="Kellis M."/>
            <person name="Gelbart W."/>
            <person name="Iyer V.N."/>
            <person name="Pollard D.A."/>
            <person name="Sackton T.B."/>
            <person name="Larracuente A.M."/>
            <person name="Singh N.D."/>
            <person name="Abad J.P."/>
            <person name="Abt D.N."/>
            <person name="Adryan B."/>
            <person name="Aguade M."/>
            <person name="Akashi H."/>
            <person name="Anderson W.W."/>
            <person name="Aquadro C.F."/>
            <person name="Ardell D.H."/>
            <person name="Arguello R."/>
            <person name="Artieri C.G."/>
            <person name="Barbash D.A."/>
            <person name="Barker D."/>
            <person name="Barsanti P."/>
            <person name="Batterham P."/>
            <person name="Batzoglou S."/>
            <person name="Begun D."/>
            <person name="Bhutkar A."/>
            <person name="Blanco E."/>
            <person name="Bosak S.A."/>
            <person name="Bradley R.K."/>
            <person name="Brand A.D."/>
            <person name="Brent M.R."/>
            <person name="Brooks A.N."/>
            <person name="Brown R.H."/>
            <person name="Butlin R.K."/>
            <person name="Caggese C."/>
            <person name="Calvi B.R."/>
            <person name="Bernardo de Carvalho A."/>
            <person name="Caspi A."/>
            <person name="Castrezana S."/>
            <person name="Celniker S.E."/>
            <person name="Chang J.L."/>
            <person name="Chapple C."/>
            <person name="Chatterji S."/>
            <person name="Chinwalla A."/>
            <person name="Civetta A."/>
            <person name="Clifton S.W."/>
            <person name="Comeron J.M."/>
            <person name="Costello J.C."/>
            <person name="Coyne J.A."/>
            <person name="Daub J."/>
            <person name="David R.G."/>
            <person name="Delcher A.L."/>
            <person name="Delehaunty K."/>
            <person name="Do C.B."/>
            <person name="Ebling H."/>
            <person name="Edwards K."/>
            <person name="Eickbush T."/>
            <person name="Evans J.D."/>
            <person name="Filipski A."/>
            <person name="Findeiss S."/>
            <person name="Freyhult E."/>
            <person name="Fulton L."/>
            <person name="Fulton R."/>
            <person name="Garcia A.C."/>
            <person name="Gardiner A."/>
            <person name="Garfield D.A."/>
            <person name="Garvin B.E."/>
            <person name="Gibson G."/>
            <person name="Gilbert D."/>
            <person name="Gnerre S."/>
            <person name="Godfrey J."/>
            <person name="Good R."/>
            <person name="Gotea V."/>
            <person name="Gravely B."/>
            <person name="Greenberg A.J."/>
            <person name="Griffiths-Jones S."/>
            <person name="Gross S."/>
            <person name="Guigo R."/>
            <person name="Gustafson E.A."/>
            <person name="Haerty W."/>
            <person name="Hahn M.W."/>
            <person name="Halligan D.L."/>
            <person name="Halpern A.L."/>
            <person name="Halter G.M."/>
            <person name="Han M.V."/>
            <person name="Heger A."/>
            <person name="Hillier L."/>
            <person name="Hinrichs A.S."/>
            <person name="Holmes I."/>
            <person name="Hoskins R.A."/>
            <person name="Hubisz M.J."/>
            <person name="Hultmark D."/>
            <person name="Huntley M.A."/>
            <person name="Jaffe D.B."/>
            <person name="Jagadeeshan S."/>
            <person name="Jeck W.R."/>
            <person name="Johnson J."/>
            <person name="Jones C.D."/>
            <person name="Jordan W.C."/>
            <person name="Karpen G.H."/>
            <person name="Kataoka E."/>
            <person name="Keightley P.D."/>
            <person name="Kheradpour P."/>
            <person name="Kirkness E.F."/>
            <person name="Koerich L.B."/>
            <person name="Kristiansen K."/>
            <person name="Kudrna D."/>
            <person name="Kulathinal R.J."/>
            <person name="Kumar S."/>
            <person name="Kwok R."/>
            <person name="Lander E."/>
            <person name="Langley C.H."/>
            <person name="Lapoint R."/>
            <person name="Lazzaro B.P."/>
            <person name="Lee S.J."/>
            <person name="Levesque L."/>
            <person name="Li R."/>
            <person name="Lin C.F."/>
            <person name="Lin M.F."/>
            <person name="Lindblad-Toh K."/>
            <person name="Llopart A."/>
            <person name="Long M."/>
            <person name="Low L."/>
            <person name="Lozovsky E."/>
            <person name="Lu J."/>
            <person name="Luo M."/>
            <person name="Machado C.A."/>
            <person name="Makalowski W."/>
            <person name="Marzo M."/>
            <person name="Matsuda M."/>
            <person name="Matzkin L."/>
            <person name="McAllister B."/>
            <person name="McBride C.S."/>
            <person name="McKernan B."/>
            <person name="McKernan K."/>
            <person name="Mendez-Lago M."/>
            <person name="Minx P."/>
            <person name="Mollenhauer M.U."/>
            <person name="Montooth K."/>
            <person name="Mount S.M."/>
            <person name="Mu X."/>
            <person name="Myers E."/>
            <person name="Negre B."/>
            <person name="Newfeld S."/>
            <person name="Nielsen R."/>
            <person name="Noor M.A."/>
            <person name="O'Grady P."/>
            <person name="Pachter L."/>
            <person name="Papaceit M."/>
            <person name="Parisi M.J."/>
            <person name="Parisi M."/>
            <person name="Parts L."/>
            <person name="Pedersen J.S."/>
            <person name="Pesole G."/>
            <person name="Phillippy A.M."/>
            <person name="Ponting C.P."/>
            <person name="Pop M."/>
            <person name="Porcelli D."/>
            <person name="Powell J.R."/>
            <person name="Prohaska S."/>
            <person name="Pruitt K."/>
            <person name="Puig M."/>
            <person name="Quesneville H."/>
            <person name="Ram K.R."/>
            <person name="Rand D."/>
            <person name="Rasmussen M.D."/>
            <person name="Reed L.K."/>
            <person name="Reenan R."/>
            <person name="Reily A."/>
            <person name="Remington K.A."/>
            <person name="Rieger T.T."/>
            <person name="Ritchie M.G."/>
            <person name="Robin C."/>
            <person name="Rogers Y.H."/>
            <person name="Rohde C."/>
            <person name="Rozas J."/>
            <person name="Rubenfield M.J."/>
            <person name="Ruiz A."/>
            <person name="Russo S."/>
            <person name="Salzberg S.L."/>
            <person name="Sanchez-Gracia A."/>
            <person name="Saranga D.J."/>
            <person name="Sato H."/>
            <person name="Schaeffer S.W."/>
            <person name="Schatz M.C."/>
            <person name="Schlenke T."/>
            <person name="Schwartz R."/>
            <person name="Segarra C."/>
            <person name="Singh R.S."/>
            <person name="Sirot L."/>
            <person name="Sirota M."/>
            <person name="Sisneros N.B."/>
            <person name="Smith C.D."/>
            <person name="Smith T.F."/>
            <person name="Spieth J."/>
            <person name="Stage D.E."/>
            <person name="Stark A."/>
            <person name="Stephan W."/>
            <person name="Strausberg R.L."/>
            <person name="Strempel S."/>
            <person name="Sturgill D."/>
            <person name="Sutton G."/>
            <person name="Sutton G.G."/>
            <person name="Tao W."/>
            <person name="Teichmann S."/>
            <person name="Tobari Y.N."/>
            <person name="Tomimura Y."/>
            <person name="Tsolas J.M."/>
            <person name="Valente V.L."/>
            <person name="Venter E."/>
            <person name="Venter J.C."/>
            <person name="Vicario S."/>
            <person name="Vieira F.G."/>
            <person name="Vilella A.J."/>
            <person name="Villasante A."/>
            <person name="Walenz B."/>
            <person name="Wang J."/>
            <person name="Wasserman M."/>
            <person name="Watts T."/>
            <person name="Wilson D."/>
            <person name="Wilson R.K."/>
            <person name="Wing R.A."/>
            <person name="Wolfner M.F."/>
            <person name="Wong A."/>
            <person name="Wong G.K."/>
            <person name="Wu C.I."/>
            <person name="Wu G."/>
            <person name="Yamamoto D."/>
            <person name="Yang H.P."/>
            <person name="Yang S.P."/>
            <person name="Yorke J.A."/>
            <person name="Yoshida K."/>
            <person name="Zdobnov E."/>
            <person name="Zhang P."/>
            <person name="Zhang Y."/>
            <person name="Zimin A.V."/>
            <person name="Baldwin J."/>
            <person name="Abdouelleil A."/>
            <person name="Abdulkadir J."/>
            <person name="Abebe A."/>
            <person name="Abera B."/>
            <person name="Abreu J."/>
            <person name="Acer S.C."/>
            <person name="Aftuck L."/>
            <person name="Alexander A."/>
            <person name="An P."/>
            <person name="Anderson E."/>
            <person name="Anderson S."/>
            <person name="Arachi H."/>
            <person name="Azer M."/>
            <person name="Bachantsang P."/>
            <person name="Barry A."/>
            <person name="Bayul T."/>
            <person name="Berlin A."/>
            <person name="Bessette D."/>
            <person name="Bloom T."/>
            <person name="Blye J."/>
            <person name="Boguslavskiy L."/>
            <person name="Bonnet C."/>
            <person name="Boukhgalter B."/>
            <person name="Bourzgui I."/>
            <person name="Brown A."/>
            <person name="Cahill P."/>
            <person name="Channer S."/>
            <person name="Cheshatsang Y."/>
            <person name="Chuda L."/>
            <person name="Citroen M."/>
            <person name="Collymore A."/>
            <person name="Cooke P."/>
            <person name="Costello M."/>
            <person name="D'Aco K."/>
            <person name="Daza R."/>
            <person name="De Haan G."/>
            <person name="DeGray S."/>
            <person name="DeMaso C."/>
            <person name="Dhargay N."/>
            <person name="Dooley K."/>
            <person name="Dooley E."/>
            <person name="Doricent M."/>
            <person name="Dorje P."/>
            <person name="Dorjee K."/>
            <person name="Dupes A."/>
            <person name="Elong R."/>
            <person name="Falk J."/>
            <person name="Farina A."/>
            <person name="Faro S."/>
            <person name="Ferguson D."/>
            <person name="Fisher S."/>
            <person name="Foley C.D."/>
            <person name="Franke A."/>
            <person name="Friedrich D."/>
            <person name="Gadbois L."/>
            <person name="Gearin G."/>
            <person name="Gearin C.R."/>
            <person name="Giannoukos G."/>
            <person name="Goode T."/>
            <person name="Graham J."/>
            <person name="Grandbois E."/>
            <person name="Grewal S."/>
            <person name="Gyaltsen K."/>
            <person name="Hafez N."/>
            <person name="Hagos B."/>
            <person name="Hall J."/>
            <person name="Henson C."/>
            <person name="Hollinger A."/>
            <person name="Honan T."/>
            <person name="Huard M.D."/>
            <person name="Hughes L."/>
            <person name="Hurhula B."/>
            <person name="Husby M.E."/>
            <person name="Kamat A."/>
            <person name="Kanga B."/>
            <person name="Kashin S."/>
            <person name="Khazanovich D."/>
            <person name="Kisner P."/>
            <person name="Lance K."/>
            <person name="Lara M."/>
            <person name="Lee W."/>
            <person name="Lennon N."/>
            <person name="Letendre F."/>
            <person name="LeVine R."/>
            <person name="Lipovsky A."/>
            <person name="Liu X."/>
            <person name="Liu J."/>
            <person name="Liu S."/>
            <person name="Lokyitsang T."/>
            <person name="Lokyitsang Y."/>
            <person name="Lubonja R."/>
            <person name="Lui A."/>
            <person name="MacDonald P."/>
            <person name="Magnisalis V."/>
            <person name="Maru K."/>
            <person name="Matthews C."/>
            <person name="McCusker W."/>
            <person name="McDonough S."/>
            <person name="Mehta T."/>
            <person name="Meldrim J."/>
            <person name="Meneus L."/>
            <person name="Mihai O."/>
            <person name="Mihalev A."/>
            <person name="Mihova T."/>
            <person name="Mittelman R."/>
            <person name="Mlenga V."/>
            <person name="Montmayeur A."/>
            <person name="Mulrain L."/>
            <person name="Navidi A."/>
            <person name="Naylor J."/>
            <person name="Negash T."/>
            <person name="Nguyen T."/>
            <person name="Nguyen N."/>
            <person name="Nicol R."/>
            <person name="Norbu C."/>
            <person name="Norbu N."/>
            <person name="Novod N."/>
            <person name="O'Neill B."/>
            <person name="Osman S."/>
            <person name="Markiewicz E."/>
            <person name="Oyono O.L."/>
            <person name="Patti C."/>
            <person name="Phunkhang P."/>
            <person name="Pierre F."/>
            <person name="Priest M."/>
            <person name="Raghuraman S."/>
            <person name="Rege F."/>
            <person name="Reyes R."/>
            <person name="Rise C."/>
            <person name="Rogov P."/>
            <person name="Ross K."/>
            <person name="Ryan E."/>
            <person name="Settipalli S."/>
            <person name="Shea T."/>
            <person name="Sherpa N."/>
            <person name="Shi L."/>
            <person name="Shih D."/>
            <person name="Sparrow T."/>
            <person name="Spaulding J."/>
            <person name="Stalker J."/>
            <person name="Stange-Thomann N."/>
            <person name="Stavropoulos S."/>
            <person name="Stone C."/>
            <person name="Strader C."/>
            <person name="Tesfaye S."/>
            <person name="Thomson T."/>
            <person name="Thoulutsang Y."/>
            <person name="Thoulutsang D."/>
            <person name="Topham K."/>
            <person name="Topping I."/>
            <person name="Tsamla T."/>
            <person name="Vassiliev H."/>
            <person name="Vo A."/>
            <person name="Wangchuk T."/>
            <person name="Wangdi T."/>
            <person name="Weiand M."/>
            <person name="Wilkinson J."/>
            <person name="Wilson A."/>
            <person name="Yadav S."/>
            <person name="Young G."/>
            <person name="Yu Q."/>
            <person name="Zembek L."/>
            <person name="Zhong D."/>
            <person name="Zimmer A."/>
            <person name="Zwirko Z."/>
            <person name="Jaffe D.B."/>
            <person name="Alvarez P."/>
            <person name="Brockman W."/>
            <person name="Butler J."/>
            <person name="Chin C."/>
            <person name="Gnerre S."/>
            <person name="Grabherr M."/>
            <person name="Kleber M."/>
            <person name="Mauceli E."/>
            <person name="MacCallum I."/>
        </authorList>
    </citation>
    <scope>NUCLEOTIDE SEQUENCE [LARGE SCALE GENOMIC DNA]</scope>
    <source>
        <strain evidence="4">Tucson 14024-0371.13</strain>
    </source>
</reference>
<protein>
    <recommendedName>
        <fullName evidence="2">Chitin-binding type-2 domain-containing protein</fullName>
    </recommendedName>
</protein>
<gene>
    <name evidence="3" type="primary">Dana\GF27159</name>
    <name evidence="3" type="ORF">GF27159</name>
</gene>
<dbReference type="InParanoid" id="A0A0P8Y9B2"/>
<dbReference type="Proteomes" id="UP000007801">
    <property type="component" value="Unassembled WGS sequence"/>
</dbReference>
<dbReference type="SUPFAM" id="SSF57625">
    <property type="entry name" value="Invertebrate chitin-binding proteins"/>
    <property type="match status" value="2"/>
</dbReference>
<feature type="signal peptide" evidence="1">
    <location>
        <begin position="1"/>
        <end position="22"/>
    </location>
</feature>
<dbReference type="AlphaFoldDB" id="A0A0P8Y9B2"/>
<evidence type="ECO:0000256" key="1">
    <source>
        <dbReference type="SAM" id="SignalP"/>
    </source>
</evidence>
<proteinExistence type="predicted"/>
<dbReference type="Gene3D" id="2.170.140.10">
    <property type="entry name" value="Chitin binding domain"/>
    <property type="match status" value="1"/>
</dbReference>
<dbReference type="Pfam" id="PF01607">
    <property type="entry name" value="CBM_14"/>
    <property type="match status" value="1"/>
</dbReference>
<dbReference type="InterPro" id="IPR002557">
    <property type="entry name" value="Chitin-bd_dom"/>
</dbReference>
<dbReference type="OrthoDB" id="6020543at2759"/>
<dbReference type="InterPro" id="IPR036508">
    <property type="entry name" value="Chitin-bd_dom_sf"/>
</dbReference>
<dbReference type="PROSITE" id="PS50940">
    <property type="entry name" value="CHIT_BIND_II"/>
    <property type="match status" value="1"/>
</dbReference>
<evidence type="ECO:0000313" key="3">
    <source>
        <dbReference type="EMBL" id="KPU78043.1"/>
    </source>
</evidence>
<keyword evidence="1" id="KW-0732">Signal</keyword>
<feature type="chain" id="PRO_5006154377" description="Chitin-binding type-2 domain-containing protein" evidence="1">
    <location>
        <begin position="23"/>
        <end position="142"/>
    </location>
</feature>
<dbReference type="EMBL" id="CH902618">
    <property type="protein sequence ID" value="KPU78043.1"/>
    <property type="molecule type" value="Genomic_DNA"/>
</dbReference>
<dbReference type="STRING" id="7217.A0A0P8Y9B2"/>
<dbReference type="GO" id="GO:0008061">
    <property type="term" value="F:chitin binding"/>
    <property type="evidence" value="ECO:0007669"/>
    <property type="project" value="InterPro"/>
</dbReference>
<evidence type="ECO:0000259" key="2">
    <source>
        <dbReference type="PROSITE" id="PS50940"/>
    </source>
</evidence>
<evidence type="ECO:0000313" key="4">
    <source>
        <dbReference type="Proteomes" id="UP000007801"/>
    </source>
</evidence>
<dbReference type="GO" id="GO:0005576">
    <property type="term" value="C:extracellular region"/>
    <property type="evidence" value="ECO:0007669"/>
    <property type="project" value="InterPro"/>
</dbReference>
<accession>A0A0P8Y9B2</accession>
<feature type="domain" description="Chitin-binding type-2" evidence="2">
    <location>
        <begin position="92"/>
        <end position="138"/>
    </location>
</feature>
<dbReference type="KEGG" id="dan:26514568"/>